<dbReference type="RefSeq" id="WP_343875343.1">
    <property type="nucleotide sequence ID" value="NZ_BAAAIX010000031.1"/>
</dbReference>
<evidence type="ECO:0000313" key="1">
    <source>
        <dbReference type="EMBL" id="MFD1891143.1"/>
    </source>
</evidence>
<protein>
    <submittedName>
        <fullName evidence="1">Endonuclease</fullName>
    </submittedName>
</protein>
<sequence length="210" mass="22743">MPSPQQIAQLLVREHGTLFAEQAGIELADEAESLWQLLVMAQLLSARISSDAALATARELWAAGWTSPEALRRSTWNQRVAALGRGGYRRYDFSTATRLAGDAEMLHDLWSDDLRRLRDETVTPARIAKELQRFDGIGPVGASIFLREVQAVWPSVRPCADKLVLKGAATAGLPTDADQLAALVPPEDLARLAAALVRVARKPSLVAGLG</sequence>
<dbReference type="SUPFAM" id="SSF48150">
    <property type="entry name" value="DNA-glycosylase"/>
    <property type="match status" value="1"/>
</dbReference>
<dbReference type="EMBL" id="JBHUFZ010000030">
    <property type="protein sequence ID" value="MFD1891143.1"/>
    <property type="molecule type" value="Genomic_DNA"/>
</dbReference>
<keyword evidence="1" id="KW-0378">Hydrolase</keyword>
<evidence type="ECO:0000313" key="2">
    <source>
        <dbReference type="Proteomes" id="UP001597326"/>
    </source>
</evidence>
<dbReference type="InterPro" id="IPR011257">
    <property type="entry name" value="DNA_glycosylase"/>
</dbReference>
<dbReference type="GO" id="GO:0004519">
    <property type="term" value="F:endonuclease activity"/>
    <property type="evidence" value="ECO:0007669"/>
    <property type="project" value="UniProtKB-KW"/>
</dbReference>
<dbReference type="Proteomes" id="UP001597326">
    <property type="component" value="Unassembled WGS sequence"/>
</dbReference>
<organism evidence="1 2">
    <name type="scientific">Luteococcus peritonei</name>
    <dbReference type="NCBI Taxonomy" id="88874"/>
    <lineage>
        <taxon>Bacteria</taxon>
        <taxon>Bacillati</taxon>
        <taxon>Actinomycetota</taxon>
        <taxon>Actinomycetes</taxon>
        <taxon>Propionibacteriales</taxon>
        <taxon>Propionibacteriaceae</taxon>
        <taxon>Luteococcus</taxon>
    </lineage>
</organism>
<gene>
    <name evidence="1" type="ORF">ACFSCS_13265</name>
</gene>
<accession>A0ABW4RZT6</accession>
<keyword evidence="1" id="KW-0540">Nuclease</keyword>
<keyword evidence="2" id="KW-1185">Reference proteome</keyword>
<proteinExistence type="predicted"/>
<keyword evidence="1" id="KW-0255">Endonuclease</keyword>
<reference evidence="2" key="1">
    <citation type="journal article" date="2019" name="Int. J. Syst. Evol. Microbiol.">
        <title>The Global Catalogue of Microorganisms (GCM) 10K type strain sequencing project: providing services to taxonomists for standard genome sequencing and annotation.</title>
        <authorList>
            <consortium name="The Broad Institute Genomics Platform"/>
            <consortium name="The Broad Institute Genome Sequencing Center for Infectious Disease"/>
            <person name="Wu L."/>
            <person name="Ma J."/>
        </authorList>
    </citation>
    <scope>NUCLEOTIDE SEQUENCE [LARGE SCALE GENOMIC DNA]</scope>
    <source>
        <strain evidence="2">CAIM 431</strain>
    </source>
</reference>
<comment type="caution">
    <text evidence="1">The sequence shown here is derived from an EMBL/GenBank/DDBJ whole genome shotgun (WGS) entry which is preliminary data.</text>
</comment>
<name>A0ABW4RZT6_9ACTN</name>